<reference evidence="7 8" key="1">
    <citation type="submission" date="2016-10" db="EMBL/GenBank/DDBJ databases">
        <authorList>
            <person name="de Groot N.N."/>
        </authorList>
    </citation>
    <scope>NUCLEOTIDE SEQUENCE [LARGE SCALE GENOMIC DNA]</scope>
    <source>
        <strain evidence="7 8">DSM 24956</strain>
    </source>
</reference>
<dbReference type="SUPFAM" id="SSF142019">
    <property type="entry name" value="Nqo1 FMN-binding domain-like"/>
    <property type="match status" value="1"/>
</dbReference>
<evidence type="ECO:0000256" key="5">
    <source>
        <dbReference type="ARBA" id="ARBA00023014"/>
    </source>
</evidence>
<dbReference type="GO" id="GO:0051539">
    <property type="term" value="F:4 iron, 4 sulfur cluster binding"/>
    <property type="evidence" value="ECO:0007669"/>
    <property type="project" value="UniProtKB-KW"/>
</dbReference>
<dbReference type="InterPro" id="IPR036249">
    <property type="entry name" value="Thioredoxin-like_sf"/>
</dbReference>
<dbReference type="Proteomes" id="UP000199595">
    <property type="component" value="Unassembled WGS sequence"/>
</dbReference>
<dbReference type="Gene3D" id="3.40.50.11540">
    <property type="entry name" value="NADH-ubiquinone oxidoreductase 51kDa subunit"/>
    <property type="match status" value="1"/>
</dbReference>
<dbReference type="EMBL" id="FNNJ01000010">
    <property type="protein sequence ID" value="SDX82241.1"/>
    <property type="molecule type" value="Genomic_DNA"/>
</dbReference>
<dbReference type="Gene3D" id="1.10.10.1590">
    <property type="entry name" value="NADH-quinone oxidoreductase subunit E"/>
    <property type="match status" value="1"/>
</dbReference>
<dbReference type="Pfam" id="PF01257">
    <property type="entry name" value="2Fe-2S_thioredx"/>
    <property type="match status" value="1"/>
</dbReference>
<protein>
    <submittedName>
        <fullName evidence="7">[NiFe] hydrogenase diaphorase moiety large subunit</fullName>
    </submittedName>
</protein>
<dbReference type="InterPro" id="IPR037225">
    <property type="entry name" value="Nuo51_FMN-bd_sf"/>
</dbReference>
<evidence type="ECO:0000256" key="1">
    <source>
        <dbReference type="ARBA" id="ARBA00007523"/>
    </source>
</evidence>
<dbReference type="Pfam" id="PF10589">
    <property type="entry name" value="NADH_4Fe-4S"/>
    <property type="match status" value="1"/>
</dbReference>
<dbReference type="InterPro" id="IPR011538">
    <property type="entry name" value="Nuo51_FMN-bd"/>
</dbReference>
<gene>
    <name evidence="7" type="ORF">SAMN05444411_11025</name>
</gene>
<dbReference type="InterPro" id="IPR037207">
    <property type="entry name" value="Nuop51_4Fe4S-bd_sf"/>
</dbReference>
<sequence>MKRKRLLARLWQFQNDNGYIPQVSINKLAQELRVSKIEIEGVISFYHFFHKEPTNKYIIYLNKSIVSEFKGYNNVKKAFEKETNCTFETNNKDSLFSLFETPCIGLSDQEPAALINFYPFTNLTPQKVRSIIFHLKNGNNLKDISSNPTSKIQYKPAKNKTIFFRDYVLGNSIKKLKNLTQNQVLSELKNVGVSGRGGAFFQTATKWTYCKNNKNKPKYIICNADEGEPGTFKDKAILNNLPGLMLEGMILAAYVTGAKNGIIYLRAEYKYLQPKIEKAIALMYKSGFLGKNINGIKNFNFEIELQLGAGAYICGAETALIESLEGKRGEPRIRNLFPTEAGYLNKPTVVNNVETFALAARVIELGSCFFKNIGTKISKGTKLVSISGDIAKPGIFEIEWGTTINQLLSIEMCNASEPYYIQINGPSGVCINQNEFNRKIAKEDLACNGSIMVFNKNRNIIQIIENFTKFFRSESCGNCTPCRAGNQILLEKIKKIKNGIATANDLDDIKKWNNIMKLSSKCGLGKYSASTFSSAIDKFRNYFNKIIIKNKGEIKFDLEAAVFDYNELIQNTQN</sequence>
<dbReference type="InterPro" id="IPR001949">
    <property type="entry name" value="NADH-UbQ_OxRdtase_51kDa_CS"/>
</dbReference>
<dbReference type="GO" id="GO:0008137">
    <property type="term" value="F:NADH dehydrogenase (ubiquinone) activity"/>
    <property type="evidence" value="ECO:0007669"/>
    <property type="project" value="InterPro"/>
</dbReference>
<evidence type="ECO:0000256" key="2">
    <source>
        <dbReference type="ARBA" id="ARBA00022485"/>
    </source>
</evidence>
<proteinExistence type="inferred from homology"/>
<evidence type="ECO:0000313" key="8">
    <source>
        <dbReference type="Proteomes" id="UP000199595"/>
    </source>
</evidence>
<feature type="domain" description="NADH-ubiquinone oxidoreductase 51kDa subunit iron-sulphur binding" evidence="6">
    <location>
        <begin position="461"/>
        <end position="506"/>
    </location>
</feature>
<dbReference type="GO" id="GO:0046872">
    <property type="term" value="F:metal ion binding"/>
    <property type="evidence" value="ECO:0007669"/>
    <property type="project" value="UniProtKB-KW"/>
</dbReference>
<dbReference type="InterPro" id="IPR041921">
    <property type="entry name" value="NuoE_N"/>
</dbReference>
<dbReference type="SUPFAM" id="SSF140490">
    <property type="entry name" value="Nqo1C-terminal domain-like"/>
    <property type="match status" value="1"/>
</dbReference>
<dbReference type="Pfam" id="PF01512">
    <property type="entry name" value="Complex1_51K"/>
    <property type="match status" value="1"/>
</dbReference>
<dbReference type="PANTHER" id="PTHR43578:SF3">
    <property type="entry name" value="NADH-QUINONE OXIDOREDUCTASE SUBUNIT F"/>
    <property type="match status" value="1"/>
</dbReference>
<organism evidence="7 8">
    <name type="scientific">Lutibacter oricola</name>
    <dbReference type="NCBI Taxonomy" id="762486"/>
    <lineage>
        <taxon>Bacteria</taxon>
        <taxon>Pseudomonadati</taxon>
        <taxon>Bacteroidota</taxon>
        <taxon>Flavobacteriia</taxon>
        <taxon>Flavobacteriales</taxon>
        <taxon>Flavobacteriaceae</taxon>
        <taxon>Lutibacter</taxon>
    </lineage>
</organism>
<dbReference type="OrthoDB" id="9761899at2"/>
<dbReference type="PROSITE" id="PS00645">
    <property type="entry name" value="COMPLEX1_51K_2"/>
    <property type="match status" value="1"/>
</dbReference>
<dbReference type="InterPro" id="IPR019575">
    <property type="entry name" value="Nuop51_4Fe4S-bd"/>
</dbReference>
<evidence type="ECO:0000256" key="3">
    <source>
        <dbReference type="ARBA" id="ARBA00022723"/>
    </source>
</evidence>
<name>A0A1H3EU02_9FLAO</name>
<keyword evidence="5" id="KW-0411">Iron-sulfur</keyword>
<keyword evidence="3" id="KW-0479">Metal-binding</keyword>
<evidence type="ECO:0000259" key="6">
    <source>
        <dbReference type="SMART" id="SM00928"/>
    </source>
</evidence>
<dbReference type="GO" id="GO:0010181">
    <property type="term" value="F:FMN binding"/>
    <property type="evidence" value="ECO:0007669"/>
    <property type="project" value="InterPro"/>
</dbReference>
<dbReference type="Gene3D" id="1.20.1440.230">
    <property type="entry name" value="NADH-ubiquinone oxidoreductase 51kDa subunit, iron-sulphur binding domain"/>
    <property type="match status" value="1"/>
</dbReference>
<dbReference type="SUPFAM" id="SSF52833">
    <property type="entry name" value="Thioredoxin-like"/>
    <property type="match status" value="1"/>
</dbReference>
<dbReference type="AlphaFoldDB" id="A0A1H3EU02"/>
<keyword evidence="8" id="KW-1185">Reference proteome</keyword>
<dbReference type="Gene3D" id="3.40.30.10">
    <property type="entry name" value="Glutaredoxin"/>
    <property type="match status" value="1"/>
</dbReference>
<dbReference type="SMART" id="SM00928">
    <property type="entry name" value="NADH_4Fe-4S"/>
    <property type="match status" value="1"/>
</dbReference>
<dbReference type="PANTHER" id="PTHR43578">
    <property type="entry name" value="NADH-QUINONE OXIDOREDUCTASE SUBUNIT F"/>
    <property type="match status" value="1"/>
</dbReference>
<evidence type="ECO:0000256" key="4">
    <source>
        <dbReference type="ARBA" id="ARBA00023004"/>
    </source>
</evidence>
<dbReference type="SUPFAM" id="SSF142984">
    <property type="entry name" value="Nqo1 middle domain-like"/>
    <property type="match status" value="1"/>
</dbReference>
<keyword evidence="2" id="KW-0004">4Fe-4S</keyword>
<dbReference type="RefSeq" id="WP_090125126.1">
    <property type="nucleotide sequence ID" value="NZ_FNNJ01000010.1"/>
</dbReference>
<accession>A0A1H3EU02</accession>
<keyword evidence="4" id="KW-0408">Iron</keyword>
<dbReference type="STRING" id="762486.SAMN05444411_11025"/>
<evidence type="ECO:0000313" key="7">
    <source>
        <dbReference type="EMBL" id="SDX82241.1"/>
    </source>
</evidence>
<comment type="similarity">
    <text evidence="1">Belongs to the complex I 51 kDa subunit family.</text>
</comment>
<dbReference type="Gene3D" id="3.10.20.600">
    <property type="match status" value="1"/>
</dbReference>